<proteinExistence type="predicted"/>
<organism evidence="1 2">
    <name type="scientific">Candidatus Sungbacteria bacterium RIFCSPLOWO2_01_FULL_60_25</name>
    <dbReference type="NCBI Taxonomy" id="1802281"/>
    <lineage>
        <taxon>Bacteria</taxon>
        <taxon>Candidatus Sungiibacteriota</taxon>
    </lineage>
</organism>
<protein>
    <submittedName>
        <fullName evidence="1">Uncharacterized protein</fullName>
    </submittedName>
</protein>
<dbReference type="AlphaFoldDB" id="A0A1G2L9J0"/>
<dbReference type="Proteomes" id="UP000178977">
    <property type="component" value="Unassembled WGS sequence"/>
</dbReference>
<name>A0A1G2L9J0_9BACT</name>
<dbReference type="EMBL" id="MHQT01000043">
    <property type="protein sequence ID" value="OHA08288.1"/>
    <property type="molecule type" value="Genomic_DNA"/>
</dbReference>
<gene>
    <name evidence="1" type="ORF">A3A44_02380</name>
</gene>
<evidence type="ECO:0000313" key="2">
    <source>
        <dbReference type="Proteomes" id="UP000178977"/>
    </source>
</evidence>
<sequence length="68" mass="7470">MGKGNYPDADGDFSNAPYFNFNDGQLKFNTNWVDNPNENYGSASAFLPKTSSTKKPAARWVSSFIALS</sequence>
<evidence type="ECO:0000313" key="1">
    <source>
        <dbReference type="EMBL" id="OHA08288.1"/>
    </source>
</evidence>
<reference evidence="1 2" key="1">
    <citation type="journal article" date="2016" name="Nat. Commun.">
        <title>Thousands of microbial genomes shed light on interconnected biogeochemical processes in an aquifer system.</title>
        <authorList>
            <person name="Anantharaman K."/>
            <person name="Brown C.T."/>
            <person name="Hug L.A."/>
            <person name="Sharon I."/>
            <person name="Castelle C.J."/>
            <person name="Probst A.J."/>
            <person name="Thomas B.C."/>
            <person name="Singh A."/>
            <person name="Wilkins M.J."/>
            <person name="Karaoz U."/>
            <person name="Brodie E.L."/>
            <person name="Williams K.H."/>
            <person name="Hubbard S.S."/>
            <person name="Banfield J.F."/>
        </authorList>
    </citation>
    <scope>NUCLEOTIDE SEQUENCE [LARGE SCALE GENOMIC DNA]</scope>
</reference>
<accession>A0A1G2L9J0</accession>
<comment type="caution">
    <text evidence="1">The sequence shown here is derived from an EMBL/GenBank/DDBJ whole genome shotgun (WGS) entry which is preliminary data.</text>
</comment>